<dbReference type="SUPFAM" id="SSF56672">
    <property type="entry name" value="DNA/RNA polymerases"/>
    <property type="match status" value="1"/>
</dbReference>
<dbReference type="Gene3D" id="3.10.10.10">
    <property type="entry name" value="HIV Type 1 Reverse Transcriptase, subunit A, domain 1"/>
    <property type="match status" value="1"/>
</dbReference>
<sequence length="204" mass="22823">PLPKSERGHEYILVMMDYANRYPNAVPFQKATSLNTVYLMTNGGSVSAFTDPKECTLVRRGEELSPAQQQDLVELFDQFNNIFSAIPGLLQLVQHEIKTPPGMVVRQWPYRVLEAHRQAIEEEVERILRDGVIEESASSWSSPKTKPKLSPKLSPKLPSPPHEAIGSIECCPLASMEPQLCSNASWTSSYGPTEPLLLPTWMMS</sequence>
<organism evidence="2 3">
    <name type="scientific">Hemibagrus guttatus</name>
    <dbReference type="NCBI Taxonomy" id="175788"/>
    <lineage>
        <taxon>Eukaryota</taxon>
        <taxon>Metazoa</taxon>
        <taxon>Chordata</taxon>
        <taxon>Craniata</taxon>
        <taxon>Vertebrata</taxon>
        <taxon>Euteleostomi</taxon>
        <taxon>Actinopterygii</taxon>
        <taxon>Neopterygii</taxon>
        <taxon>Teleostei</taxon>
        <taxon>Ostariophysi</taxon>
        <taxon>Siluriformes</taxon>
        <taxon>Bagridae</taxon>
        <taxon>Hemibagrus</taxon>
    </lineage>
</organism>
<accession>A0AAE0QXV5</accession>
<feature type="compositionally biased region" description="Low complexity" evidence="1">
    <location>
        <begin position="138"/>
        <end position="156"/>
    </location>
</feature>
<evidence type="ECO:0000256" key="1">
    <source>
        <dbReference type="SAM" id="MobiDB-lite"/>
    </source>
</evidence>
<gene>
    <name evidence="2" type="ORF">QTP70_021108</name>
</gene>
<evidence type="ECO:0000313" key="3">
    <source>
        <dbReference type="Proteomes" id="UP001274896"/>
    </source>
</evidence>
<feature type="non-terminal residue" evidence="2">
    <location>
        <position position="1"/>
    </location>
</feature>
<dbReference type="InterPro" id="IPR043502">
    <property type="entry name" value="DNA/RNA_pol_sf"/>
</dbReference>
<comment type="caution">
    <text evidence="2">The sequence shown here is derived from an EMBL/GenBank/DDBJ whole genome shotgun (WGS) entry which is preliminary data.</text>
</comment>
<dbReference type="Proteomes" id="UP001274896">
    <property type="component" value="Unassembled WGS sequence"/>
</dbReference>
<keyword evidence="3" id="KW-1185">Reference proteome</keyword>
<evidence type="ECO:0000313" key="2">
    <source>
        <dbReference type="EMBL" id="KAK3535795.1"/>
    </source>
</evidence>
<name>A0AAE0QXV5_9TELE</name>
<dbReference type="AlphaFoldDB" id="A0AAE0QXV5"/>
<dbReference type="EMBL" id="JAUCMX010000009">
    <property type="protein sequence ID" value="KAK3535795.1"/>
    <property type="molecule type" value="Genomic_DNA"/>
</dbReference>
<proteinExistence type="predicted"/>
<reference evidence="2" key="1">
    <citation type="submission" date="2023-06" db="EMBL/GenBank/DDBJ databases">
        <title>Male Hemibagrus guttatus genome.</title>
        <authorList>
            <person name="Bian C."/>
        </authorList>
    </citation>
    <scope>NUCLEOTIDE SEQUENCE</scope>
    <source>
        <strain evidence="2">Male_cb2023</strain>
        <tissue evidence="2">Muscle</tissue>
    </source>
</reference>
<feature type="region of interest" description="Disordered" evidence="1">
    <location>
        <begin position="138"/>
        <end position="161"/>
    </location>
</feature>
<protein>
    <submittedName>
        <fullName evidence="2">Uncharacterized protein</fullName>
    </submittedName>
</protein>